<reference evidence="2 4" key="2">
    <citation type="submission" date="2018-12" db="EMBL/GenBank/DDBJ databases">
        <authorList>
            <consortium name="Pathogen Informatics"/>
        </authorList>
    </citation>
    <scope>NUCLEOTIDE SEQUENCE [LARGE SCALE GENOMIC DNA]</scope>
    <source>
        <strain evidence="2 4">NCTC12735</strain>
        <plasmid evidence="4">16</plasmid>
    </source>
</reference>
<dbReference type="SUPFAM" id="SSF46785">
    <property type="entry name" value="Winged helix' DNA-binding domain"/>
    <property type="match status" value="1"/>
</dbReference>
<dbReference type="InterPro" id="IPR043519">
    <property type="entry name" value="NT_sf"/>
</dbReference>
<dbReference type="SUPFAM" id="SSF81301">
    <property type="entry name" value="Nucleotidyltransferase"/>
    <property type="match status" value="1"/>
</dbReference>
<accession>A0A0W0R2A9</accession>
<keyword evidence="3" id="KW-1185">Reference proteome</keyword>
<dbReference type="STRING" id="45056.Lade_1418"/>
<sequence>MGTMIPIMRTISSNLSNALFSKVRQCVLALLYGQPDRSFHTNEIIRLTHSGTGAVQRELEKLTAVGLITAQSIGNQKHYTANCTSPLFTELRSIVLKTFGLADVLREALAPIASQIHIAFIYGSIAKQEDTATREVDLMLICDNLTYADLFKLLEEAQVKLGRPIHPTFYSPAEWTRKYQANNNFLTQLIKQPKIFLIGTEDELTKLG</sequence>
<dbReference type="PATRIC" id="fig|45056.6.peg.1464"/>
<evidence type="ECO:0000313" key="3">
    <source>
        <dbReference type="Proteomes" id="UP000054859"/>
    </source>
</evidence>
<gene>
    <name evidence="1" type="ORF">Lade_1418</name>
    <name evidence="2" type="ORF">NCTC12735_01149</name>
</gene>
<dbReference type="Proteomes" id="UP000054859">
    <property type="component" value="Unassembled WGS sequence"/>
</dbReference>
<evidence type="ECO:0000313" key="2">
    <source>
        <dbReference type="EMBL" id="VEH85515.1"/>
    </source>
</evidence>
<dbReference type="AlphaFoldDB" id="A0A0W0R2A9"/>
<dbReference type="GO" id="GO:0016740">
    <property type="term" value="F:transferase activity"/>
    <property type="evidence" value="ECO:0007669"/>
    <property type="project" value="UniProtKB-KW"/>
</dbReference>
<protein>
    <submittedName>
        <fullName evidence="2">Nucleotidyltransferase</fullName>
    </submittedName>
</protein>
<proteinExistence type="predicted"/>
<dbReference type="Gene3D" id="3.30.460.10">
    <property type="entry name" value="Beta Polymerase, domain 2"/>
    <property type="match status" value="1"/>
</dbReference>
<keyword evidence="2" id="KW-0808">Transferase</keyword>
<dbReference type="InterPro" id="IPR036390">
    <property type="entry name" value="WH_DNA-bd_sf"/>
</dbReference>
<organism evidence="1 3">
    <name type="scientific">Legionella adelaidensis</name>
    <dbReference type="NCBI Taxonomy" id="45056"/>
    <lineage>
        <taxon>Bacteria</taxon>
        <taxon>Pseudomonadati</taxon>
        <taxon>Pseudomonadota</taxon>
        <taxon>Gammaproteobacteria</taxon>
        <taxon>Legionellales</taxon>
        <taxon>Legionellaceae</taxon>
        <taxon>Legionella</taxon>
    </lineage>
</organism>
<dbReference type="KEGG" id="ladl:NCTC12735_01149"/>
<dbReference type="EMBL" id="LNKA01000005">
    <property type="protein sequence ID" value="KTC65235.1"/>
    <property type="molecule type" value="Genomic_DNA"/>
</dbReference>
<geneLocation type="plasmid" evidence="2 4">
    <name>16</name>
</geneLocation>
<dbReference type="Proteomes" id="UP000281170">
    <property type="component" value="Plasmid 16"/>
</dbReference>
<dbReference type="CDD" id="cd05403">
    <property type="entry name" value="NT_KNTase_like"/>
    <property type="match status" value="1"/>
</dbReference>
<dbReference type="Gene3D" id="1.10.10.10">
    <property type="entry name" value="Winged helix-like DNA-binding domain superfamily/Winged helix DNA-binding domain"/>
    <property type="match status" value="1"/>
</dbReference>
<evidence type="ECO:0000313" key="4">
    <source>
        <dbReference type="Proteomes" id="UP000281170"/>
    </source>
</evidence>
<reference evidence="1 3" key="1">
    <citation type="submission" date="2015-11" db="EMBL/GenBank/DDBJ databases">
        <title>Identification of large and diverse effector repertoires of 38 Legionella species.</title>
        <authorList>
            <person name="Burstein D."/>
            <person name="Amaro F."/>
            <person name="Zusman T."/>
            <person name="Lifshitz Z."/>
            <person name="Cohen O."/>
            <person name="Gilbert J.A."/>
            <person name="Pupko T."/>
            <person name="Shuman H.A."/>
            <person name="Segal G."/>
        </authorList>
    </citation>
    <scope>NUCLEOTIDE SEQUENCE [LARGE SCALE GENOMIC DNA]</scope>
    <source>
        <strain evidence="1 3">1762-AUS-E</strain>
    </source>
</reference>
<evidence type="ECO:0000313" key="1">
    <source>
        <dbReference type="EMBL" id="KTC65235.1"/>
    </source>
</evidence>
<dbReference type="InterPro" id="IPR036388">
    <property type="entry name" value="WH-like_DNA-bd_sf"/>
</dbReference>
<name>A0A0W0R2A9_9GAMM</name>
<keyword evidence="2" id="KW-0614">Plasmid</keyword>
<dbReference type="EMBL" id="LR134425">
    <property type="protein sequence ID" value="VEH85515.1"/>
    <property type="molecule type" value="Genomic_DNA"/>
</dbReference>